<protein>
    <submittedName>
        <fullName evidence="5">Unannotated protein</fullName>
    </submittedName>
</protein>
<accession>A0A6J6FUU9</accession>
<reference evidence="5" key="1">
    <citation type="submission" date="2020-05" db="EMBL/GenBank/DDBJ databases">
        <authorList>
            <person name="Chiriac C."/>
            <person name="Salcher M."/>
            <person name="Ghai R."/>
            <person name="Kavagutti S V."/>
        </authorList>
    </citation>
    <scope>NUCLEOTIDE SEQUENCE</scope>
</reference>
<evidence type="ECO:0000313" key="5">
    <source>
        <dbReference type="EMBL" id="CAB4590763.1"/>
    </source>
</evidence>
<keyword evidence="1" id="KW-0132">Cell division</keyword>
<sequence length="157" mass="17023">MVNALRKMTNYLGLTEDDLVSDAQLAPTPAPRRIMPKPSAELAGTASPRLSVAQPTLMAAEPAPVLDRIVTLHPRFYSEARTIGEHFRSGSPVIMNLSDMEESERKRLVDFASGLVFGHSGTIERVTPKVFLLSPPNVMVSTEVKAAAADASFFNQS</sequence>
<dbReference type="Pfam" id="PF04472">
    <property type="entry name" value="SepF"/>
    <property type="match status" value="1"/>
</dbReference>
<dbReference type="PANTHER" id="PTHR35798:SF1">
    <property type="entry name" value="CELL DIVISION PROTEIN SEPF"/>
    <property type="match status" value="1"/>
</dbReference>
<dbReference type="Gene3D" id="3.30.110.150">
    <property type="entry name" value="SepF-like protein"/>
    <property type="match status" value="1"/>
</dbReference>
<evidence type="ECO:0000313" key="6">
    <source>
        <dbReference type="EMBL" id="CAB4978605.1"/>
    </source>
</evidence>
<evidence type="ECO:0000256" key="3">
    <source>
        <dbReference type="ARBA" id="ARBA00023306"/>
    </source>
</evidence>
<keyword evidence="2" id="KW-0717">Septation</keyword>
<dbReference type="InterPro" id="IPR023052">
    <property type="entry name" value="Cell_div_SepF"/>
</dbReference>
<feature type="region of interest" description="Disordered" evidence="4">
    <location>
        <begin position="28"/>
        <end position="47"/>
    </location>
</feature>
<evidence type="ECO:0000256" key="2">
    <source>
        <dbReference type="ARBA" id="ARBA00023210"/>
    </source>
</evidence>
<organism evidence="5">
    <name type="scientific">freshwater metagenome</name>
    <dbReference type="NCBI Taxonomy" id="449393"/>
    <lineage>
        <taxon>unclassified sequences</taxon>
        <taxon>metagenomes</taxon>
        <taxon>ecological metagenomes</taxon>
    </lineage>
</organism>
<dbReference type="HAMAP" id="MF_01197">
    <property type="entry name" value="SepF"/>
    <property type="match status" value="1"/>
</dbReference>
<evidence type="ECO:0000256" key="4">
    <source>
        <dbReference type="SAM" id="MobiDB-lite"/>
    </source>
</evidence>
<gene>
    <name evidence="5" type="ORF">UFOPK1791_00546</name>
    <name evidence="6" type="ORF">UFOPK3948_00611</name>
</gene>
<dbReference type="AlphaFoldDB" id="A0A6J6FUU9"/>
<dbReference type="PANTHER" id="PTHR35798">
    <property type="entry name" value="CELL DIVISION PROTEIN SEPF"/>
    <property type="match status" value="1"/>
</dbReference>
<dbReference type="GO" id="GO:0000917">
    <property type="term" value="P:division septum assembly"/>
    <property type="evidence" value="ECO:0007669"/>
    <property type="project" value="UniProtKB-KW"/>
</dbReference>
<evidence type="ECO:0000256" key="1">
    <source>
        <dbReference type="ARBA" id="ARBA00022618"/>
    </source>
</evidence>
<dbReference type="InterPro" id="IPR038594">
    <property type="entry name" value="SepF-like_sf"/>
</dbReference>
<name>A0A6J6FUU9_9ZZZZ</name>
<proteinExistence type="inferred from homology"/>
<dbReference type="EMBL" id="CAFBOI010000057">
    <property type="protein sequence ID" value="CAB4978605.1"/>
    <property type="molecule type" value="Genomic_DNA"/>
</dbReference>
<keyword evidence="3" id="KW-0131">Cell cycle</keyword>
<dbReference type="InterPro" id="IPR007561">
    <property type="entry name" value="Cell_div_SepF/SepF-rel"/>
</dbReference>
<dbReference type="EMBL" id="CAEZUF010000039">
    <property type="protein sequence ID" value="CAB4590763.1"/>
    <property type="molecule type" value="Genomic_DNA"/>
</dbReference>